<dbReference type="InterPro" id="IPR002347">
    <property type="entry name" value="SDR_fam"/>
</dbReference>
<dbReference type="SUPFAM" id="SSF51735">
    <property type="entry name" value="NAD(P)-binding Rossmann-fold domains"/>
    <property type="match status" value="1"/>
</dbReference>
<dbReference type="CDD" id="cd05233">
    <property type="entry name" value="SDR_c"/>
    <property type="match status" value="1"/>
</dbReference>
<evidence type="ECO:0000256" key="2">
    <source>
        <dbReference type="ARBA" id="ARBA00023002"/>
    </source>
</evidence>
<dbReference type="GO" id="GO:0016616">
    <property type="term" value="F:oxidoreductase activity, acting on the CH-OH group of donors, NAD or NADP as acceptor"/>
    <property type="evidence" value="ECO:0007669"/>
    <property type="project" value="TreeGrafter"/>
</dbReference>
<protein>
    <submittedName>
        <fullName evidence="4">Uncharacterized protein</fullName>
    </submittedName>
</protein>
<comment type="similarity">
    <text evidence="1 3">Belongs to the short-chain dehydrogenases/reductases (SDR) family.</text>
</comment>
<dbReference type="InterPro" id="IPR036291">
    <property type="entry name" value="NAD(P)-bd_dom_sf"/>
</dbReference>
<evidence type="ECO:0000256" key="3">
    <source>
        <dbReference type="RuleBase" id="RU000363"/>
    </source>
</evidence>
<name>A0A5N6KPZ9_9ROSI</name>
<dbReference type="AlphaFoldDB" id="A0A5N6KPZ9"/>
<accession>A0A5N6KPZ9</accession>
<proteinExistence type="inferred from homology"/>
<organism evidence="4 5">
    <name type="scientific">Carpinus fangiana</name>
    <dbReference type="NCBI Taxonomy" id="176857"/>
    <lineage>
        <taxon>Eukaryota</taxon>
        <taxon>Viridiplantae</taxon>
        <taxon>Streptophyta</taxon>
        <taxon>Embryophyta</taxon>
        <taxon>Tracheophyta</taxon>
        <taxon>Spermatophyta</taxon>
        <taxon>Magnoliopsida</taxon>
        <taxon>eudicotyledons</taxon>
        <taxon>Gunneridae</taxon>
        <taxon>Pentapetalae</taxon>
        <taxon>rosids</taxon>
        <taxon>fabids</taxon>
        <taxon>Fagales</taxon>
        <taxon>Betulaceae</taxon>
        <taxon>Carpinus</taxon>
    </lineage>
</organism>
<keyword evidence="2" id="KW-0560">Oxidoreductase</keyword>
<evidence type="ECO:0000256" key="1">
    <source>
        <dbReference type="ARBA" id="ARBA00006484"/>
    </source>
</evidence>
<dbReference type="Pfam" id="PF00106">
    <property type="entry name" value="adh_short"/>
    <property type="match status" value="1"/>
</dbReference>
<comment type="caution">
    <text evidence="4">The sequence shown here is derived from an EMBL/GenBank/DDBJ whole genome shotgun (WGS) entry which is preliminary data.</text>
</comment>
<sequence length="304" mass="32635">MPPPKGFQNNFLEGPGDYDVTAHVHSDTYPAIDPLKADLTGKTVFVSGASKGIGRAIVLAFAQAGASNIAAGARSDLKPLEKEVLAAAAAAKRPEPKFLGLKLDVTSIESVQQAADAVERSFGRLDVVINNAGILGKMGPIIDTDPEDWWEVFNVNLRGPYLISRALLPLLLKGGDKMLVHVSSVGALLSMSGGSSYQTSKTAVNKLTEHIHADYAAQGLTTFCVHPGNCQTDIISGTIELDDFGKAIFCDQPQLCADTLVYLTNSKATWLGGRYINVTWDMPELFAKKEEIIGGDKLKNRFVF</sequence>
<dbReference type="PANTHER" id="PTHR42760">
    <property type="entry name" value="SHORT-CHAIN DEHYDROGENASES/REDUCTASES FAMILY MEMBER"/>
    <property type="match status" value="1"/>
</dbReference>
<evidence type="ECO:0000313" key="5">
    <source>
        <dbReference type="Proteomes" id="UP000327013"/>
    </source>
</evidence>
<dbReference type="Gene3D" id="3.40.50.720">
    <property type="entry name" value="NAD(P)-binding Rossmann-like Domain"/>
    <property type="match status" value="1"/>
</dbReference>
<reference evidence="4 5" key="1">
    <citation type="submission" date="2019-06" db="EMBL/GenBank/DDBJ databases">
        <title>A chromosomal-level reference genome of Carpinus fangiana (Coryloideae, Betulaceae).</title>
        <authorList>
            <person name="Yang X."/>
            <person name="Wang Z."/>
            <person name="Zhang L."/>
            <person name="Hao G."/>
            <person name="Liu J."/>
            <person name="Yang Y."/>
        </authorList>
    </citation>
    <scope>NUCLEOTIDE SEQUENCE [LARGE SCALE GENOMIC DNA]</scope>
    <source>
        <strain evidence="4">Cfa_2016G</strain>
        <tissue evidence="4">Leaf</tissue>
    </source>
</reference>
<gene>
    <name evidence="4" type="ORF">FH972_021444</name>
</gene>
<dbReference type="Proteomes" id="UP000327013">
    <property type="component" value="Unassembled WGS sequence"/>
</dbReference>
<dbReference type="OrthoDB" id="5296at2759"/>
<dbReference type="PRINTS" id="PR00080">
    <property type="entry name" value="SDRFAMILY"/>
</dbReference>
<dbReference type="EMBL" id="VIBQ01000009">
    <property type="protein sequence ID" value="KAB8337140.1"/>
    <property type="molecule type" value="Genomic_DNA"/>
</dbReference>
<keyword evidence="5" id="KW-1185">Reference proteome</keyword>
<evidence type="ECO:0000313" key="4">
    <source>
        <dbReference type="EMBL" id="KAB8337140.1"/>
    </source>
</evidence>
<dbReference type="PANTHER" id="PTHR42760:SF37">
    <property type="entry name" value="CLAVALDEHYDE DEHYDROGENASE"/>
    <property type="match status" value="1"/>
</dbReference>
<dbReference type="PRINTS" id="PR00081">
    <property type="entry name" value="GDHRDH"/>
</dbReference>